<keyword evidence="8" id="KW-1185">Reference proteome</keyword>
<evidence type="ECO:0000256" key="1">
    <source>
        <dbReference type="ARBA" id="ARBA00001947"/>
    </source>
</evidence>
<dbReference type="InterPro" id="IPR050178">
    <property type="entry name" value="AspA/AstE_fam"/>
</dbReference>
<evidence type="ECO:0000313" key="7">
    <source>
        <dbReference type="EMBL" id="MYN43488.1"/>
    </source>
</evidence>
<dbReference type="InterPro" id="IPR055438">
    <property type="entry name" value="AstE_AspA_cat"/>
</dbReference>
<dbReference type="EMBL" id="WWCL01000001">
    <property type="protein sequence ID" value="MYN43488.1"/>
    <property type="molecule type" value="Genomic_DNA"/>
</dbReference>
<dbReference type="NCBIfam" id="NF003706">
    <property type="entry name" value="PRK05324.1"/>
    <property type="match status" value="1"/>
</dbReference>
<evidence type="ECO:0000256" key="2">
    <source>
        <dbReference type="ARBA" id="ARBA00022723"/>
    </source>
</evidence>
<dbReference type="GO" id="GO:0016788">
    <property type="term" value="F:hydrolase activity, acting on ester bonds"/>
    <property type="evidence" value="ECO:0007669"/>
    <property type="project" value="InterPro"/>
</dbReference>
<evidence type="ECO:0000313" key="8">
    <source>
        <dbReference type="Proteomes" id="UP000444316"/>
    </source>
</evidence>
<organism evidence="7 8">
    <name type="scientific">Duganella fentianensis</name>
    <dbReference type="NCBI Taxonomy" id="2692177"/>
    <lineage>
        <taxon>Bacteria</taxon>
        <taxon>Pseudomonadati</taxon>
        <taxon>Pseudomonadota</taxon>
        <taxon>Betaproteobacteria</taxon>
        <taxon>Burkholderiales</taxon>
        <taxon>Oxalobacteraceae</taxon>
        <taxon>Telluria group</taxon>
        <taxon>Duganella</taxon>
    </lineage>
</organism>
<keyword evidence="3 7" id="KW-0378">Hydrolase</keyword>
<dbReference type="Proteomes" id="UP000444316">
    <property type="component" value="Unassembled WGS sequence"/>
</dbReference>
<reference evidence="7" key="1">
    <citation type="submission" date="2019-12" db="EMBL/GenBank/DDBJ databases">
        <title>Novel species isolated from a subtropical stream in China.</title>
        <authorList>
            <person name="Lu H."/>
        </authorList>
    </citation>
    <scope>NUCLEOTIDE SEQUENCE [LARGE SCALE GENOMIC DNA]</scope>
    <source>
        <strain evidence="7">FT93W</strain>
    </source>
</reference>
<comment type="caution">
    <text evidence="7">The sequence shown here is derived from an EMBL/GenBank/DDBJ whole genome shotgun (WGS) entry which is preliminary data.</text>
</comment>
<name>A0A845HYC3_9BURK</name>
<keyword evidence="4" id="KW-0862">Zinc</keyword>
<sequence length="347" mass="36831">MSQISTALPAAVRALAEADFSVVAQRFTAAGYAVGQPADGILTIQRAADTAASVSSGGSASAPRPAVVLSVGVHGDETGPIEVLAYLLDQLSLDVADQPAALAVDLMLCVGNIDAIRAGKRFIDADLNRMFRTERGTLAGTAEAARADVMVAATSEFFQNAGPVRWHLDLHTAIRPSVYPAFAIVPELIADQPRQQLLHWLGHAGVGAVIMNPASVGTYSYYSAEYHQAAGTTIELGRIGTLGNNDIGQFADASAALDALLRGVAPATQARQPHIFATARQIIKLSDNFRMAFGRETHNFTAMRQGEEIARDGDTVYTVQYPEELVVFPNPDVRVGLRAGLMVHRIG</sequence>
<dbReference type="RefSeq" id="WP_161033369.1">
    <property type="nucleotide sequence ID" value="NZ_WWCL01000001.1"/>
</dbReference>
<dbReference type="Pfam" id="PF24827">
    <property type="entry name" value="AstE_AspA_cat"/>
    <property type="match status" value="1"/>
</dbReference>
<keyword evidence="2" id="KW-0479">Metal-binding</keyword>
<proteinExistence type="predicted"/>
<dbReference type="PANTHER" id="PTHR15162">
    <property type="entry name" value="ASPARTOACYLASE"/>
    <property type="match status" value="1"/>
</dbReference>
<dbReference type="EC" id="3.5.1.96" evidence="7"/>
<comment type="cofactor">
    <cofactor evidence="1">
        <name>Zn(2+)</name>
        <dbReference type="ChEBI" id="CHEBI:29105"/>
    </cofactor>
</comment>
<dbReference type="Gene3D" id="3.40.630.10">
    <property type="entry name" value="Zn peptidases"/>
    <property type="match status" value="1"/>
</dbReference>
<dbReference type="AlphaFoldDB" id="A0A845HYC3"/>
<evidence type="ECO:0000256" key="3">
    <source>
        <dbReference type="ARBA" id="ARBA00022801"/>
    </source>
</evidence>
<dbReference type="InterPro" id="IPR007036">
    <property type="entry name" value="Aste_AspA_hybrid_dom"/>
</dbReference>
<gene>
    <name evidence="7" type="ORF">GTP23_00215</name>
</gene>
<evidence type="ECO:0000256" key="4">
    <source>
        <dbReference type="ARBA" id="ARBA00022833"/>
    </source>
</evidence>
<evidence type="ECO:0000259" key="6">
    <source>
        <dbReference type="Pfam" id="PF24827"/>
    </source>
</evidence>
<accession>A0A845HYC3</accession>
<dbReference type="GO" id="GO:0009017">
    <property type="term" value="F:succinylglutamate desuccinylase activity"/>
    <property type="evidence" value="ECO:0007669"/>
    <property type="project" value="UniProtKB-EC"/>
</dbReference>
<dbReference type="SUPFAM" id="SSF53187">
    <property type="entry name" value="Zn-dependent exopeptidases"/>
    <property type="match status" value="1"/>
</dbReference>
<protein>
    <submittedName>
        <fullName evidence="7">Succinylglutamate desuccinylase</fullName>
        <ecNumber evidence="7">3.5.1.96</ecNumber>
    </submittedName>
</protein>
<dbReference type="GO" id="GO:0046872">
    <property type="term" value="F:metal ion binding"/>
    <property type="evidence" value="ECO:0007669"/>
    <property type="project" value="UniProtKB-KW"/>
</dbReference>
<feature type="domain" description="AstE/AspA barrel-sandwich hybrid" evidence="5">
    <location>
        <begin position="272"/>
        <end position="345"/>
    </location>
</feature>
<feature type="domain" description="Succinylglutamate desuccinylase/Aspartoacylase catalytic" evidence="6">
    <location>
        <begin position="64"/>
        <end position="258"/>
    </location>
</feature>
<dbReference type="PANTHER" id="PTHR15162:SF7">
    <property type="entry name" value="SUCCINYLGLUTAMATE DESUCCINYLASE"/>
    <property type="match status" value="1"/>
</dbReference>
<dbReference type="Pfam" id="PF04952">
    <property type="entry name" value="AstE_AspA_hybrid"/>
    <property type="match status" value="1"/>
</dbReference>
<evidence type="ECO:0000259" key="5">
    <source>
        <dbReference type="Pfam" id="PF04952"/>
    </source>
</evidence>